<keyword evidence="1" id="KW-1133">Transmembrane helix</keyword>
<dbReference type="PANTHER" id="PTHR35893">
    <property type="entry name" value="INNER MEMBRANE PROTEIN-RELATED"/>
    <property type="match status" value="1"/>
</dbReference>
<name>A0ABT5J9C2_RHOTP</name>
<reference evidence="2" key="1">
    <citation type="journal article" date="2023" name="Microbiol Resour">
        <title>Genome Sequences of Rhodoplanes serenus and Two Thermotolerant Strains, Rhodoplanes tepidamans and 'Rhodoplanes cryptolactis,' Further Refine the Genus.</title>
        <authorList>
            <person name="Rayyan A.A."/>
            <person name="Kyndt J.A."/>
        </authorList>
    </citation>
    <scope>NUCLEOTIDE SEQUENCE</scope>
    <source>
        <strain evidence="2">DSM 9987</strain>
    </source>
</reference>
<dbReference type="RefSeq" id="WP_272776506.1">
    <property type="nucleotide sequence ID" value="NZ_JAQQLI010000009.1"/>
</dbReference>
<evidence type="ECO:0000256" key="1">
    <source>
        <dbReference type="SAM" id="Phobius"/>
    </source>
</evidence>
<protein>
    <submittedName>
        <fullName evidence="2">DUF883 domain-containing protein</fullName>
    </submittedName>
</protein>
<dbReference type="EMBL" id="JAQQLI010000009">
    <property type="protein sequence ID" value="MDC7785660.1"/>
    <property type="molecule type" value="Genomic_DNA"/>
</dbReference>
<comment type="caution">
    <text evidence="2">The sequence shown here is derived from an EMBL/GenBank/DDBJ whole genome shotgun (WGS) entry which is preliminary data.</text>
</comment>
<accession>A0ABT5J9C2</accession>
<organism evidence="2 3">
    <name type="scientific">Rhodoplanes tepidamans</name>
    <name type="common">Rhodoplanes cryptolactis</name>
    <dbReference type="NCBI Taxonomy" id="200616"/>
    <lineage>
        <taxon>Bacteria</taxon>
        <taxon>Pseudomonadati</taxon>
        <taxon>Pseudomonadota</taxon>
        <taxon>Alphaproteobacteria</taxon>
        <taxon>Hyphomicrobiales</taxon>
        <taxon>Nitrobacteraceae</taxon>
        <taxon>Rhodoplanes</taxon>
    </lineage>
</organism>
<keyword evidence="1" id="KW-0812">Transmembrane</keyword>
<proteinExistence type="predicted"/>
<evidence type="ECO:0000313" key="3">
    <source>
        <dbReference type="Proteomes" id="UP001165652"/>
    </source>
</evidence>
<gene>
    <name evidence="2" type="ORF">PQJ73_08195</name>
</gene>
<evidence type="ECO:0000313" key="2">
    <source>
        <dbReference type="EMBL" id="MDC7785660.1"/>
    </source>
</evidence>
<keyword evidence="1" id="KW-0472">Membrane</keyword>
<feature type="transmembrane region" description="Helical" evidence="1">
    <location>
        <begin position="93"/>
        <end position="110"/>
    </location>
</feature>
<dbReference type="Proteomes" id="UP001165652">
    <property type="component" value="Unassembled WGS sequence"/>
</dbReference>
<sequence length="112" mass="12049">MATVNGPANTVDDLRKDLQSLKDDVSRLAGQLSSALAASGEDTFGGVRDRFRRVRDNVGDAVYEAGERSRDAVTDFADTVGSTLEDNVKARPFSTLALALGLGFLFGALWRR</sequence>
<dbReference type="PANTHER" id="PTHR35893:SF3">
    <property type="entry name" value="INNER MEMBRANE PROTEIN"/>
    <property type="match status" value="1"/>
</dbReference>
<reference evidence="2" key="2">
    <citation type="submission" date="2023-02" db="EMBL/GenBank/DDBJ databases">
        <authorList>
            <person name="Rayyan A."/>
            <person name="Meyer T."/>
            <person name="Kyndt J.A."/>
        </authorList>
    </citation>
    <scope>NUCLEOTIDE SEQUENCE</scope>
    <source>
        <strain evidence="2">DSM 9987</strain>
    </source>
</reference>
<keyword evidence="3" id="KW-1185">Reference proteome</keyword>
<dbReference type="InterPro" id="IPR010279">
    <property type="entry name" value="YqjD/ElaB"/>
</dbReference>